<dbReference type="InterPro" id="IPR043146">
    <property type="entry name" value="Penicillin_amidase_N_B-knob"/>
</dbReference>
<feature type="binding site" evidence="5">
    <location>
        <position position="563"/>
    </location>
    <ligand>
        <name>Ca(2+)</name>
        <dbReference type="ChEBI" id="CHEBI:29108"/>
    </ligand>
</feature>
<dbReference type="PANTHER" id="PTHR34218:SF4">
    <property type="entry name" value="ACYL-HOMOSERINE LACTONE ACYLASE QUIP"/>
    <property type="match status" value="1"/>
</dbReference>
<keyword evidence="8" id="KW-1185">Reference proteome</keyword>
<evidence type="ECO:0000313" key="8">
    <source>
        <dbReference type="Proteomes" id="UP000280501"/>
    </source>
</evidence>
<feature type="binding site" evidence="5">
    <location>
        <position position="199"/>
    </location>
    <ligand>
        <name>Ca(2+)</name>
        <dbReference type="ChEBI" id="CHEBI:29108"/>
    </ligand>
</feature>
<dbReference type="SUPFAM" id="SSF56235">
    <property type="entry name" value="N-terminal nucleophile aminohydrolases (Ntn hydrolases)"/>
    <property type="match status" value="1"/>
</dbReference>
<comment type="cofactor">
    <cofactor evidence="5">
        <name>Ca(2+)</name>
        <dbReference type="ChEBI" id="CHEBI:29108"/>
    </cofactor>
    <text evidence="5">Binds 1 Ca(2+) ion per dimer.</text>
</comment>
<dbReference type="OrthoDB" id="9759796at2"/>
<feature type="binding site" evidence="5">
    <location>
        <position position="414"/>
    </location>
    <ligand>
        <name>Ca(2+)</name>
        <dbReference type="ChEBI" id="CHEBI:29108"/>
    </ligand>
</feature>
<dbReference type="Proteomes" id="UP000280501">
    <property type="component" value="Unassembled WGS sequence"/>
</dbReference>
<reference evidence="7 8" key="1">
    <citation type="submission" date="2018-11" db="EMBL/GenBank/DDBJ databases">
        <title>Sequencing the genomes of 1000 actinobacteria strains.</title>
        <authorList>
            <person name="Klenk H.-P."/>
        </authorList>
    </citation>
    <scope>NUCLEOTIDE SEQUENCE [LARGE SCALE GENOMIC DNA]</scope>
    <source>
        <strain evidence="7 8">DSM 15700</strain>
    </source>
</reference>
<feature type="compositionally biased region" description="Low complexity" evidence="6">
    <location>
        <begin position="275"/>
        <end position="289"/>
    </location>
</feature>
<dbReference type="PANTHER" id="PTHR34218">
    <property type="entry name" value="PEPTIDASE S45 PENICILLIN AMIDASE"/>
    <property type="match status" value="1"/>
</dbReference>
<dbReference type="GO" id="GO:0046872">
    <property type="term" value="F:metal ion binding"/>
    <property type="evidence" value="ECO:0007669"/>
    <property type="project" value="UniProtKB-KW"/>
</dbReference>
<evidence type="ECO:0000313" key="7">
    <source>
        <dbReference type="EMBL" id="RPF19889.1"/>
    </source>
</evidence>
<evidence type="ECO:0000256" key="6">
    <source>
        <dbReference type="SAM" id="MobiDB-lite"/>
    </source>
</evidence>
<dbReference type="InterPro" id="IPR023343">
    <property type="entry name" value="Penicillin_amidase_dom1"/>
</dbReference>
<evidence type="ECO:0000256" key="3">
    <source>
        <dbReference type="ARBA" id="ARBA00023145"/>
    </source>
</evidence>
<dbReference type="Gene3D" id="2.30.120.10">
    <property type="match status" value="1"/>
</dbReference>
<dbReference type="Pfam" id="PF01804">
    <property type="entry name" value="Penicil_amidase"/>
    <property type="match status" value="1"/>
</dbReference>
<dbReference type="InterPro" id="IPR029055">
    <property type="entry name" value="Ntn_hydrolases_N"/>
</dbReference>
<dbReference type="GO" id="GO:0016811">
    <property type="term" value="F:hydrolase activity, acting on carbon-nitrogen (but not peptide) bonds, in linear amides"/>
    <property type="evidence" value="ECO:0007669"/>
    <property type="project" value="InterPro"/>
</dbReference>
<comment type="caution">
    <text evidence="7">The sequence shown here is derived from an EMBL/GenBank/DDBJ whole genome shotgun (WGS) entry which is preliminary data.</text>
</comment>
<accession>A0A3N4YFG1</accession>
<feature type="active site" description="Nucleophile" evidence="4">
    <location>
        <position position="333"/>
    </location>
</feature>
<evidence type="ECO:0000256" key="4">
    <source>
        <dbReference type="PIRSR" id="PIRSR001227-1"/>
    </source>
</evidence>
<evidence type="ECO:0000256" key="2">
    <source>
        <dbReference type="ARBA" id="ARBA00022801"/>
    </source>
</evidence>
<dbReference type="EMBL" id="RKQZ01000001">
    <property type="protein sequence ID" value="RPF19889.1"/>
    <property type="molecule type" value="Genomic_DNA"/>
</dbReference>
<keyword evidence="5" id="KW-0106">Calcium</keyword>
<dbReference type="InterPro" id="IPR043147">
    <property type="entry name" value="Penicillin_amidase_A-knob"/>
</dbReference>
<keyword evidence="2" id="KW-0378">Hydrolase</keyword>
<dbReference type="Gene3D" id="3.60.20.10">
    <property type="entry name" value="Glutamine Phosphoribosylpyrophosphate, subunit 1, domain 1"/>
    <property type="match status" value="1"/>
</dbReference>
<dbReference type="AlphaFoldDB" id="A0A3N4YFG1"/>
<dbReference type="Gene3D" id="1.10.439.10">
    <property type="entry name" value="Penicillin Amidohydrolase, domain 1"/>
    <property type="match status" value="1"/>
</dbReference>
<keyword evidence="3" id="KW-0865">Zymogen</keyword>
<organism evidence="7 8">
    <name type="scientific">Myceligenerans xiligouense</name>
    <dbReference type="NCBI Taxonomy" id="253184"/>
    <lineage>
        <taxon>Bacteria</taxon>
        <taxon>Bacillati</taxon>
        <taxon>Actinomycetota</taxon>
        <taxon>Actinomycetes</taxon>
        <taxon>Micrococcales</taxon>
        <taxon>Promicromonosporaceae</taxon>
        <taxon>Myceligenerans</taxon>
    </lineage>
</organism>
<protein>
    <submittedName>
        <fullName evidence="7">Penicillin amidase</fullName>
    </submittedName>
</protein>
<evidence type="ECO:0000256" key="1">
    <source>
        <dbReference type="ARBA" id="ARBA00006586"/>
    </source>
</evidence>
<dbReference type="GO" id="GO:0017000">
    <property type="term" value="P:antibiotic biosynthetic process"/>
    <property type="evidence" value="ECO:0007669"/>
    <property type="project" value="InterPro"/>
</dbReference>
<sequence>MSRLRKLAIGTAVVVVLALAAVTTFGWAIGRRALPSTSGEAQIEGLTADVRVLRDGQGVPHIYADQATDLFRAQGYVHAQDRFFEMDFRRHVTAGRLAELVGEQDSAIAADKLIRTFGWRQVAERELDLVSPATQEYLRAYADGVNAYLADRSPSELGVEYTVLGASVNVEDPEPWDPVDSLAWLKAMAWDLRSNYNEELDRALAYSTLEDPSQVAQLFPDYGTAGNRPILTESAAQPANGSGESAGGEGTGSEGTEGTGSEGTEGTGSEGTDGAGTESAGAEGTAGDAGTEETSNDLDGALLDKDLREALSATQEALAAVPEQIARGEGTGSNSWVVSGQYTESGQPILANDPHLSLQAPGIWHQVGLHCNTVSTDCPFDTAGFGFSGFPGVVIGHNADLAWGLTNMGADVTDFFIERVRGDTYKRGDQWIDLETREETIRVNGGSPVDVTVRSTVHGPLISDVLDDEKAGAATMDALVQSPTEEGTELGDYAISLQWTALEPGRTADAVFAFDTARNAEDIRRAAAMFDVPAQNIVYATKDGHIGYQAPGRIPLRAQVPGPVSSDGAWPRPGWDPRYDWTGYVKPEQMPRAQDPSEGFIVASNQAVLPGGSGPYLARDWDYGFRSQRIRTLLTEQIDSGRLFTTDDMSAIQNDDWSAFADLLVGVLLEIELPDDYDSDGQRLLRDWDHTMDEDSAAAAYFAAVWQNLLRATFQDELPESMWPEGGDRWLAVVQGMLNDENNVFWDDKTTVSVRESRDEILTQALKSARQDMTVQLSKDPGDWSWGMLHQLELEHLALGGKGVPTPVRTYMNPASQGVSGGASIVNATSWDAASGSFNVTAGPSMRMVVDMADLDASTWVTVTGVSGHPASNHYDDQLDEWADGETFAWPFTREAVEAAVEDELTLRP</sequence>
<evidence type="ECO:0000256" key="5">
    <source>
        <dbReference type="PIRSR" id="PIRSR001227-2"/>
    </source>
</evidence>
<dbReference type="InterPro" id="IPR002692">
    <property type="entry name" value="S45"/>
</dbReference>
<dbReference type="RefSeq" id="WP_123816272.1">
    <property type="nucleotide sequence ID" value="NZ_RKQZ01000001.1"/>
</dbReference>
<feature type="compositionally biased region" description="Gly residues" evidence="6">
    <location>
        <begin position="244"/>
        <end position="274"/>
    </location>
</feature>
<keyword evidence="5" id="KW-0479">Metal-binding</keyword>
<dbReference type="CDD" id="cd03747">
    <property type="entry name" value="Ntn_PGA_like"/>
    <property type="match status" value="1"/>
</dbReference>
<dbReference type="InterPro" id="IPR014395">
    <property type="entry name" value="Pen/GL7ACA/AHL_acylase"/>
</dbReference>
<name>A0A3N4YFG1_9MICO</name>
<dbReference type="PIRSF" id="PIRSF001227">
    <property type="entry name" value="Pen_acylase"/>
    <property type="match status" value="1"/>
</dbReference>
<feature type="binding site" evidence="5">
    <location>
        <position position="411"/>
    </location>
    <ligand>
        <name>Ca(2+)</name>
        <dbReference type="ChEBI" id="CHEBI:29108"/>
    </ligand>
</feature>
<proteinExistence type="inferred from homology"/>
<comment type="similarity">
    <text evidence="1">Belongs to the peptidase S45 family.</text>
</comment>
<dbReference type="Gene3D" id="1.10.1400.10">
    <property type="match status" value="1"/>
</dbReference>
<gene>
    <name evidence="7" type="ORF">EDD34_0457</name>
</gene>
<feature type="region of interest" description="Disordered" evidence="6">
    <location>
        <begin position="234"/>
        <end position="297"/>
    </location>
</feature>